<name>A0AAD4NTR0_9PLEO</name>
<dbReference type="InterPro" id="IPR036568">
    <property type="entry name" value="GGCT-like_sf"/>
</dbReference>
<evidence type="ECO:0000313" key="5">
    <source>
        <dbReference type="EMBL" id="KAG9194227.1"/>
    </source>
</evidence>
<evidence type="ECO:0000313" key="6">
    <source>
        <dbReference type="Proteomes" id="UP001199106"/>
    </source>
</evidence>
<feature type="domain" description="Gamma-glutamylcyclotransferase AIG2-like" evidence="4">
    <location>
        <begin position="92"/>
        <end position="182"/>
    </location>
</feature>
<dbReference type="SUPFAM" id="SSF110857">
    <property type="entry name" value="Gamma-glutamyl cyclotransferase-like"/>
    <property type="match status" value="1"/>
</dbReference>
<keyword evidence="6" id="KW-1185">Reference proteome</keyword>
<sequence>MDYLFKLSDAITPTILASAAILPSQPRIIEGEGEDGIAHFCQVSDLDIPKIKGWLATTYPMDHPVFAPIRGAQGFVSPLCHVPTRNQYPVWYFFYGTLANSSFLSELFGSSGDVPVLTPAVIHGGKLRTWDGKYNALVDGDSPASRVDGFAYKVVSQKQEDALRMYETAKYEVVRVDIELDVSVVKGFV</sequence>
<dbReference type="InterPro" id="IPR045038">
    <property type="entry name" value="AIG2-like"/>
</dbReference>
<evidence type="ECO:0000256" key="2">
    <source>
        <dbReference type="ARBA" id="ARBA00022679"/>
    </source>
</evidence>
<dbReference type="InterPro" id="IPR009288">
    <property type="entry name" value="AIG2-like_dom"/>
</dbReference>
<dbReference type="PANTHER" id="PTHR31544">
    <property type="entry name" value="AIG2-LIKE PROTEIN D"/>
    <property type="match status" value="1"/>
</dbReference>
<dbReference type="AlphaFoldDB" id="A0AAD4NTR0"/>
<organism evidence="5 6">
    <name type="scientific">Alternaria panax</name>
    <dbReference type="NCBI Taxonomy" id="48097"/>
    <lineage>
        <taxon>Eukaryota</taxon>
        <taxon>Fungi</taxon>
        <taxon>Dikarya</taxon>
        <taxon>Ascomycota</taxon>
        <taxon>Pezizomycotina</taxon>
        <taxon>Dothideomycetes</taxon>
        <taxon>Pleosporomycetidae</taxon>
        <taxon>Pleosporales</taxon>
        <taxon>Pleosporineae</taxon>
        <taxon>Pleosporaceae</taxon>
        <taxon>Alternaria</taxon>
        <taxon>Alternaria sect. Panax</taxon>
    </lineage>
</organism>
<gene>
    <name evidence="5" type="ORF">G6011_04262</name>
</gene>
<reference evidence="5" key="1">
    <citation type="submission" date="2021-07" db="EMBL/GenBank/DDBJ databases">
        <title>Genome Resource of American Ginseng Black Spot Pathogen Alternaria panax.</title>
        <authorList>
            <person name="Qiu C."/>
            <person name="Wang W."/>
            <person name="Liu Z."/>
        </authorList>
    </citation>
    <scope>NUCLEOTIDE SEQUENCE</scope>
    <source>
        <strain evidence="5">BNCC115425</strain>
    </source>
</reference>
<comment type="similarity">
    <text evidence="1">Belongs to the gamma-glutamylcyclotransferase family.</text>
</comment>
<dbReference type="Pfam" id="PF06094">
    <property type="entry name" value="GGACT"/>
    <property type="match status" value="1"/>
</dbReference>
<evidence type="ECO:0000259" key="4">
    <source>
        <dbReference type="Pfam" id="PF06094"/>
    </source>
</evidence>
<dbReference type="Proteomes" id="UP001199106">
    <property type="component" value="Unassembled WGS sequence"/>
</dbReference>
<dbReference type="Gene3D" id="3.10.490.10">
    <property type="entry name" value="Gamma-glutamyl cyclotransferase-like"/>
    <property type="match status" value="1"/>
</dbReference>
<dbReference type="PANTHER" id="PTHR31544:SF4">
    <property type="entry name" value="GAMMA-GLUTAMYLCYCLOTRANSFERASE-RELATED"/>
    <property type="match status" value="1"/>
</dbReference>
<dbReference type="CDD" id="cd06661">
    <property type="entry name" value="GGCT_like"/>
    <property type="match status" value="1"/>
</dbReference>
<evidence type="ECO:0000256" key="3">
    <source>
        <dbReference type="ARBA" id="ARBA00030602"/>
    </source>
</evidence>
<dbReference type="GO" id="GO:0016740">
    <property type="term" value="F:transferase activity"/>
    <property type="evidence" value="ECO:0007669"/>
    <property type="project" value="UniProtKB-KW"/>
</dbReference>
<evidence type="ECO:0000256" key="1">
    <source>
        <dbReference type="ARBA" id="ARBA00008861"/>
    </source>
</evidence>
<protein>
    <recommendedName>
        <fullName evidence="3">Putative gamma-glutamylcyclotransferase</fullName>
    </recommendedName>
</protein>
<proteinExistence type="inferred from homology"/>
<comment type="caution">
    <text evidence="5">The sequence shown here is derived from an EMBL/GenBank/DDBJ whole genome shotgun (WGS) entry which is preliminary data.</text>
</comment>
<dbReference type="EMBL" id="JAANER010000002">
    <property type="protein sequence ID" value="KAG9194227.1"/>
    <property type="molecule type" value="Genomic_DNA"/>
</dbReference>
<dbReference type="InterPro" id="IPR013024">
    <property type="entry name" value="GGCT-like"/>
</dbReference>
<keyword evidence="2" id="KW-0808">Transferase</keyword>
<accession>A0AAD4NTR0</accession>